<protein>
    <submittedName>
        <fullName evidence="1">Uncharacterized protein</fullName>
    </submittedName>
</protein>
<accession>A0A059DEA7</accession>
<evidence type="ECO:0000313" key="1">
    <source>
        <dbReference type="EMBL" id="KCW88809.1"/>
    </source>
</evidence>
<reference evidence="1" key="1">
    <citation type="submission" date="2013-07" db="EMBL/GenBank/DDBJ databases">
        <title>The genome of Eucalyptus grandis.</title>
        <authorList>
            <person name="Schmutz J."/>
            <person name="Hayes R."/>
            <person name="Myburg A."/>
            <person name="Tuskan G."/>
            <person name="Grattapaglia D."/>
            <person name="Rokhsar D.S."/>
        </authorList>
    </citation>
    <scope>NUCLEOTIDE SEQUENCE</scope>
    <source>
        <tissue evidence="1">Leaf extractions</tissue>
    </source>
</reference>
<dbReference type="Gramene" id="KCW88809">
    <property type="protein sequence ID" value="KCW88809"/>
    <property type="gene ID" value="EUGRSUZ_A01145"/>
</dbReference>
<dbReference type="AlphaFoldDB" id="A0A059DEA7"/>
<name>A0A059DEA7_EUCGR</name>
<gene>
    <name evidence="1" type="ORF">EUGRSUZ_A01145</name>
</gene>
<sequence length="67" mass="8036">MYIHTLKGCQCWTPIRKGKRTSYGRFKSLSEIFFFFFTKGTTPVLIDMKNWTRYPSLLFLKCVQSTW</sequence>
<organism evidence="1">
    <name type="scientific">Eucalyptus grandis</name>
    <name type="common">Flooded gum</name>
    <dbReference type="NCBI Taxonomy" id="71139"/>
    <lineage>
        <taxon>Eukaryota</taxon>
        <taxon>Viridiplantae</taxon>
        <taxon>Streptophyta</taxon>
        <taxon>Embryophyta</taxon>
        <taxon>Tracheophyta</taxon>
        <taxon>Spermatophyta</taxon>
        <taxon>Magnoliopsida</taxon>
        <taxon>eudicotyledons</taxon>
        <taxon>Gunneridae</taxon>
        <taxon>Pentapetalae</taxon>
        <taxon>rosids</taxon>
        <taxon>malvids</taxon>
        <taxon>Myrtales</taxon>
        <taxon>Myrtaceae</taxon>
        <taxon>Myrtoideae</taxon>
        <taxon>Eucalypteae</taxon>
        <taxon>Eucalyptus</taxon>
    </lineage>
</organism>
<dbReference type="InParanoid" id="A0A059DEA7"/>
<proteinExistence type="predicted"/>
<dbReference type="EMBL" id="KK198753">
    <property type="protein sequence ID" value="KCW88809.1"/>
    <property type="molecule type" value="Genomic_DNA"/>
</dbReference>